<dbReference type="OrthoDB" id="346910at2759"/>
<protein>
    <submittedName>
        <fullName evidence="5">Acyl CoA binding protein-like protein</fullName>
    </submittedName>
</protein>
<dbReference type="InterPro" id="IPR000582">
    <property type="entry name" value="Acyl-CoA-binding_protein"/>
</dbReference>
<dbReference type="SUPFAM" id="SSF47027">
    <property type="entry name" value="Acyl-CoA binding protein"/>
    <property type="match status" value="1"/>
</dbReference>
<keyword evidence="3" id="KW-1133">Transmembrane helix</keyword>
<feature type="compositionally biased region" description="Acidic residues" evidence="2">
    <location>
        <begin position="186"/>
        <end position="195"/>
    </location>
</feature>
<dbReference type="InterPro" id="IPR035984">
    <property type="entry name" value="Acyl-CoA-binding_sf"/>
</dbReference>
<feature type="compositionally biased region" description="Polar residues" evidence="2">
    <location>
        <begin position="145"/>
        <end position="156"/>
    </location>
</feature>
<dbReference type="InterPro" id="IPR014352">
    <property type="entry name" value="FERM/acyl-CoA-bd_prot_sf"/>
</dbReference>
<feature type="domain" description="ACB" evidence="4">
    <location>
        <begin position="5"/>
        <end position="105"/>
    </location>
</feature>
<dbReference type="PANTHER" id="PTHR23310">
    <property type="entry name" value="ACYL-COA-BINDING PROTEIN, ACBP"/>
    <property type="match status" value="1"/>
</dbReference>
<dbReference type="AlphaFoldDB" id="A0A2J6PII6"/>
<proteinExistence type="predicted"/>
<feature type="region of interest" description="Disordered" evidence="2">
    <location>
        <begin position="126"/>
        <end position="200"/>
    </location>
</feature>
<name>A0A2J6PII6_9HELO</name>
<dbReference type="PROSITE" id="PS51228">
    <property type="entry name" value="ACB_2"/>
    <property type="match status" value="1"/>
</dbReference>
<dbReference type="Pfam" id="PF00887">
    <property type="entry name" value="ACBP"/>
    <property type="match status" value="1"/>
</dbReference>
<dbReference type="PANTHER" id="PTHR23310:SF133">
    <property type="entry name" value="COA BINDING PROTEIN, PUTATIVE (AFU_ORTHOLOGUE AFUA_1G12300)-RELATED"/>
    <property type="match status" value="1"/>
</dbReference>
<keyword evidence="1" id="KW-0446">Lipid-binding</keyword>
<keyword evidence="6" id="KW-1185">Reference proteome</keyword>
<accession>A0A2J6PII6</accession>
<evidence type="ECO:0000313" key="6">
    <source>
        <dbReference type="Proteomes" id="UP000235672"/>
    </source>
</evidence>
<evidence type="ECO:0000313" key="5">
    <source>
        <dbReference type="EMBL" id="PMD13865.1"/>
    </source>
</evidence>
<evidence type="ECO:0000256" key="1">
    <source>
        <dbReference type="ARBA" id="ARBA00023121"/>
    </source>
</evidence>
<evidence type="ECO:0000256" key="2">
    <source>
        <dbReference type="SAM" id="MobiDB-lite"/>
    </source>
</evidence>
<feature type="transmembrane region" description="Helical" evidence="3">
    <location>
        <begin position="247"/>
        <end position="273"/>
    </location>
</feature>
<gene>
    <name evidence="5" type="ORF">NA56DRAFT_407896</name>
</gene>
<dbReference type="Proteomes" id="UP000235672">
    <property type="component" value="Unassembled WGS sequence"/>
</dbReference>
<dbReference type="EMBL" id="KZ613526">
    <property type="protein sequence ID" value="PMD13865.1"/>
    <property type="molecule type" value="Genomic_DNA"/>
</dbReference>
<organism evidence="5 6">
    <name type="scientific">Hyaloscypha hepaticicola</name>
    <dbReference type="NCBI Taxonomy" id="2082293"/>
    <lineage>
        <taxon>Eukaryota</taxon>
        <taxon>Fungi</taxon>
        <taxon>Dikarya</taxon>
        <taxon>Ascomycota</taxon>
        <taxon>Pezizomycotina</taxon>
        <taxon>Leotiomycetes</taxon>
        <taxon>Helotiales</taxon>
        <taxon>Hyaloscyphaceae</taxon>
        <taxon>Hyaloscypha</taxon>
    </lineage>
</organism>
<dbReference type="GO" id="GO:0000062">
    <property type="term" value="F:fatty-acyl-CoA binding"/>
    <property type="evidence" value="ECO:0007669"/>
    <property type="project" value="InterPro"/>
</dbReference>
<evidence type="ECO:0000259" key="4">
    <source>
        <dbReference type="PROSITE" id="PS51228"/>
    </source>
</evidence>
<dbReference type="STRING" id="1745343.A0A2J6PII6"/>
<dbReference type="GO" id="GO:0006631">
    <property type="term" value="P:fatty acid metabolic process"/>
    <property type="evidence" value="ECO:0007669"/>
    <property type="project" value="TreeGrafter"/>
</dbReference>
<keyword evidence="3" id="KW-0812">Transmembrane</keyword>
<keyword evidence="3" id="KW-0472">Membrane</keyword>
<evidence type="ECO:0000256" key="3">
    <source>
        <dbReference type="SAM" id="Phobius"/>
    </source>
</evidence>
<sequence length="303" mass="34401">MADSVDRVFVHALNTVKKIPKTGAARPPPADRLRLYGLYKQAMEGDVDGVMERPMSVGEGEAEDEDIKKDRDKYDAWDSQRGLSKTEAKRRYIGALIETMHKYASTTADARALVDELEFVWDQIKNNSASSSGSSPGRGGGVPSYTTQPRTFQQPLSGGDGPMRVLSPMSQDDEAEAESRRLGYNDEYDDNDEFNDGNKNGVKKVQKWRRTVEQALVKMTAEIAALREQIATGREYQGKRRRSFGRWLGWLIWAVVRHFLVDVVVLGIVLIWLRKRKDRRVEDLVREGLKIGREYVRKILPAR</sequence>
<reference evidence="5 6" key="1">
    <citation type="submission" date="2016-05" db="EMBL/GenBank/DDBJ databases">
        <title>A degradative enzymes factory behind the ericoid mycorrhizal symbiosis.</title>
        <authorList>
            <consortium name="DOE Joint Genome Institute"/>
            <person name="Martino E."/>
            <person name="Morin E."/>
            <person name="Grelet G."/>
            <person name="Kuo A."/>
            <person name="Kohler A."/>
            <person name="Daghino S."/>
            <person name="Barry K."/>
            <person name="Choi C."/>
            <person name="Cichocki N."/>
            <person name="Clum A."/>
            <person name="Copeland A."/>
            <person name="Hainaut M."/>
            <person name="Haridas S."/>
            <person name="Labutti K."/>
            <person name="Lindquist E."/>
            <person name="Lipzen A."/>
            <person name="Khouja H.-R."/>
            <person name="Murat C."/>
            <person name="Ohm R."/>
            <person name="Olson A."/>
            <person name="Spatafora J."/>
            <person name="Veneault-Fourrey C."/>
            <person name="Henrissat B."/>
            <person name="Grigoriev I."/>
            <person name="Martin F."/>
            <person name="Perotto S."/>
        </authorList>
    </citation>
    <scope>NUCLEOTIDE SEQUENCE [LARGE SCALE GENOMIC DNA]</scope>
    <source>
        <strain evidence="5 6">UAMH 7357</strain>
    </source>
</reference>
<dbReference type="Gene3D" id="1.20.80.10">
    <property type="match status" value="1"/>
</dbReference>